<sequence>MRCAIVIAWLAALLLSVPASAHEMRPAYLELHEEKTGEFHVLWKTPMRGAMRLSLSPELSGATERLTPVTAREHGGAAIQTWRLRAVEPLRGQSIRIGGLERTMTDALVRIEFLDGTTWTQRLTPAHPAAAIPTLQSGLRVAGVYLTLGIEHILLGIDHLLFVLALLIITEGAWRLVKTITAFTIAHSITLALVTLGFVHVPQAPVEAVIALSIVFVAAEIVHARGGREGLTARAPWIVALVFGLLHGFGFAGALSEVGLPQGQIPAALLCFNVGVESGQLLFIGAVLSLANITRPVCGPLPPWASLVPPYAIGSVAVFWALQRVSAF</sequence>
<feature type="chain" id="PRO_5041703143" evidence="2">
    <location>
        <begin position="22"/>
        <end position="328"/>
    </location>
</feature>
<dbReference type="Proteomes" id="UP001179121">
    <property type="component" value="Chromosome"/>
</dbReference>
<keyword evidence="1" id="KW-1133">Transmembrane helix</keyword>
<feature type="signal peptide" evidence="2">
    <location>
        <begin position="1"/>
        <end position="21"/>
    </location>
</feature>
<feature type="transmembrane region" description="Helical" evidence="1">
    <location>
        <begin position="235"/>
        <end position="255"/>
    </location>
</feature>
<keyword evidence="1" id="KW-0812">Transmembrane</keyword>
<evidence type="ECO:0000256" key="1">
    <source>
        <dbReference type="SAM" id="Phobius"/>
    </source>
</evidence>
<protein>
    <submittedName>
        <fullName evidence="3">HupE/UreJ family protein</fullName>
    </submittedName>
</protein>
<keyword evidence="1" id="KW-0472">Membrane</keyword>
<keyword evidence="2" id="KW-0732">Signal</keyword>
<dbReference type="EMBL" id="OX365700">
    <property type="protein sequence ID" value="CAI4032096.1"/>
    <property type="molecule type" value="Genomic_DNA"/>
</dbReference>
<dbReference type="InterPro" id="IPR032809">
    <property type="entry name" value="Put_HupE_UreJ"/>
</dbReference>
<gene>
    <name evidence="3" type="ORF">DNFV4_02521</name>
</gene>
<feature type="transmembrane region" description="Helical" evidence="1">
    <location>
        <begin position="180"/>
        <end position="199"/>
    </location>
</feature>
<evidence type="ECO:0000313" key="4">
    <source>
        <dbReference type="Proteomes" id="UP001179121"/>
    </source>
</evidence>
<organism evidence="3 4">
    <name type="scientific">Nitrospira tepida</name>
    <dbReference type="NCBI Taxonomy" id="2973512"/>
    <lineage>
        <taxon>Bacteria</taxon>
        <taxon>Pseudomonadati</taxon>
        <taxon>Nitrospirota</taxon>
        <taxon>Nitrospiria</taxon>
        <taxon>Nitrospirales</taxon>
        <taxon>Nitrospiraceae</taxon>
        <taxon>Nitrospira</taxon>
    </lineage>
</organism>
<keyword evidence="4" id="KW-1185">Reference proteome</keyword>
<evidence type="ECO:0000256" key="2">
    <source>
        <dbReference type="SAM" id="SignalP"/>
    </source>
</evidence>
<feature type="transmembrane region" description="Helical" evidence="1">
    <location>
        <begin position="205"/>
        <end position="223"/>
    </location>
</feature>
<feature type="transmembrane region" description="Helical" evidence="1">
    <location>
        <begin position="303"/>
        <end position="322"/>
    </location>
</feature>
<reference evidence="3" key="1">
    <citation type="submission" date="2022-10" db="EMBL/GenBank/DDBJ databases">
        <authorList>
            <person name="Koch H."/>
        </authorList>
    </citation>
    <scope>NUCLEOTIDE SEQUENCE</scope>
    <source>
        <strain evidence="3">DNF</strain>
    </source>
</reference>
<proteinExistence type="predicted"/>
<dbReference type="KEGG" id="nti:DNFV4_02521"/>
<dbReference type="Pfam" id="PF13795">
    <property type="entry name" value="HupE_UreJ_2"/>
    <property type="match status" value="1"/>
</dbReference>
<dbReference type="AlphaFoldDB" id="A0AA86MZV7"/>
<feature type="transmembrane region" description="Helical" evidence="1">
    <location>
        <begin position="267"/>
        <end position="291"/>
    </location>
</feature>
<feature type="transmembrane region" description="Helical" evidence="1">
    <location>
        <begin position="144"/>
        <end position="168"/>
    </location>
</feature>
<accession>A0AA86MZV7</accession>
<name>A0AA86MZV7_9BACT</name>
<evidence type="ECO:0000313" key="3">
    <source>
        <dbReference type="EMBL" id="CAI4032096.1"/>
    </source>
</evidence>